<comment type="cofactor">
    <cofactor evidence="13">
        <name>Ca(2+)</name>
        <dbReference type="ChEBI" id="CHEBI:29108"/>
    </cofactor>
    <text evidence="13">Binds 2 calcium ions per subunit.</text>
</comment>
<evidence type="ECO:0000256" key="13">
    <source>
        <dbReference type="PIRSR" id="PIRSR600823-3"/>
    </source>
</evidence>
<evidence type="ECO:0000256" key="9">
    <source>
        <dbReference type="ARBA" id="ARBA00022729"/>
    </source>
</evidence>
<dbReference type="PRINTS" id="PR00461">
    <property type="entry name" value="PLPEROXIDASE"/>
</dbReference>
<dbReference type="GO" id="GO:0046872">
    <property type="term" value="F:metal ion binding"/>
    <property type="evidence" value="ECO:0007669"/>
    <property type="project" value="UniProtKB-KW"/>
</dbReference>
<proteinExistence type="inferred from homology"/>
<feature type="binding site" description="axial binding residue" evidence="13">
    <location>
        <position position="286"/>
    </location>
    <ligand>
        <name>heme b</name>
        <dbReference type="ChEBI" id="CHEBI:60344"/>
    </ligand>
    <ligandPart>
        <name>Fe</name>
        <dbReference type="ChEBI" id="CHEBI:18248"/>
    </ligandPart>
</feature>
<accession>A0A8S2A0Q5</accession>
<feature type="signal peptide" evidence="15">
    <location>
        <begin position="1"/>
        <end position="16"/>
    </location>
</feature>
<keyword evidence="7" id="KW-0349">Heme</keyword>
<feature type="binding site" evidence="13">
    <location>
        <position position="173"/>
    </location>
    <ligand>
        <name>Ca(2+)</name>
        <dbReference type="ChEBI" id="CHEBI:29108"/>
        <label>1</label>
    </ligand>
</feature>
<keyword evidence="8 13" id="KW-0479">Metal-binding</keyword>
<evidence type="ECO:0000256" key="7">
    <source>
        <dbReference type="ARBA" id="ARBA00022617"/>
    </source>
</evidence>
<evidence type="ECO:0000259" key="16">
    <source>
        <dbReference type="PROSITE" id="PS50873"/>
    </source>
</evidence>
<feature type="chain" id="PRO_5035790733" description="peroxidase" evidence="15">
    <location>
        <begin position="17"/>
        <end position="822"/>
    </location>
</feature>
<protein>
    <recommendedName>
        <fullName evidence="4">peroxidase</fullName>
        <ecNumber evidence="4">1.11.1.7</ecNumber>
    </recommendedName>
</protein>
<evidence type="ECO:0000256" key="4">
    <source>
        <dbReference type="ARBA" id="ARBA00012313"/>
    </source>
</evidence>
<dbReference type="Gene3D" id="1.10.520.10">
    <property type="match status" value="1"/>
</dbReference>
<dbReference type="GO" id="GO:0003677">
    <property type="term" value="F:DNA binding"/>
    <property type="evidence" value="ECO:0007669"/>
    <property type="project" value="InterPro"/>
</dbReference>
<evidence type="ECO:0000256" key="10">
    <source>
        <dbReference type="ARBA" id="ARBA00023002"/>
    </source>
</evidence>
<dbReference type="GO" id="GO:0006355">
    <property type="term" value="P:regulation of DNA-templated transcription"/>
    <property type="evidence" value="ECO:0007669"/>
    <property type="project" value="InterPro"/>
</dbReference>
<keyword evidence="18" id="KW-1185">Reference proteome</keyword>
<dbReference type="InterPro" id="IPR002016">
    <property type="entry name" value="Haem_peroxidase"/>
</dbReference>
<keyword evidence="13" id="KW-0106">Calcium</keyword>
<gene>
    <name evidence="17" type="ORF">AARE701A_LOCUS8315</name>
</gene>
<evidence type="ECO:0000256" key="6">
    <source>
        <dbReference type="ARBA" id="ARBA00022559"/>
    </source>
</evidence>
<dbReference type="InterPro" id="IPR019793">
    <property type="entry name" value="Peroxidases_heam-ligand_BS"/>
</dbReference>
<dbReference type="Pfam" id="PF00141">
    <property type="entry name" value="peroxidase"/>
    <property type="match status" value="1"/>
</dbReference>
<dbReference type="AlphaFoldDB" id="A0A8S2A0Q5"/>
<comment type="cofactor">
    <cofactor evidence="13">
        <name>heme b</name>
        <dbReference type="ChEBI" id="CHEBI:60344"/>
    </cofactor>
    <text evidence="13">Binds 1 heme b (iron(II)-protoporphyrin IX) group per subunit.</text>
</comment>
<dbReference type="EC" id="1.11.1.7" evidence="4"/>
<evidence type="ECO:0000256" key="12">
    <source>
        <dbReference type="PIRSR" id="PIRSR600823-2"/>
    </source>
</evidence>
<comment type="similarity">
    <text evidence="3">Belongs to the peroxidase family. Ascorbate peroxidase subfamily.</text>
</comment>
<sequence>MRFLVGFTVLLTSVIALLIYGATSPANLTGDDFKFPAPSIIRVFFNGASSPANLTDRTYSLHYDYYCESCPSVTAPSIIRVFFTLTGDDFNFPAPSIIRVFFNGASSPANLTGDDFKFPAPSTIRVFFNGASSPANLTDRAFSLHYDYYRDSCPSVTAPSIIRVLFSDCFIEGFADETLSTENNASPNLSLKGFDVIDAIKSEREYVSPGGLSCAELPVFLELPLFPAREAALVAGTRVYRLVTVRKFSAVAFKLPAPQATLSLLLASAASRVFSERETVILSGAHSLGIKHCTFFENSLYNFSGTGKPDTELADACLGVVSCSSLVLGAREAGLLGFADETLATESKSSPNLSLKGFDVIDAIKSEREYVSPGGLYCAEPPVFFEPPVFRKFPRFPAREAALVADPRAYPLVTVRKKHVDCFGCVSCIGFGAVLAASGMLGVGYVWIKFQIRDLREEMRAGFAQVADRGDQQLILDILSHISSQIGVDVQHLAGGGGDVQPVAHGGGDVQPVAHGGGDVQPVAHGGGDVQPVAHGGRILTITQGIRSVLPESSVVSISDLYVTQGFARSMLLRKPISETAELRKTFADYSLISRDLGPKILIGANDKDNFRKEKDRVGSRYRVQGAFPGLYELGHDHGRKDDVLVANLGQPESIRSRLRGNRTEEKKYDSAEEREKMVLLALQFQSKEERDAQSKGKKLSRVSPENHIPCEVPTARESKETEDTCGVILPDMVRCRRKPVSRRKRCEDHKGMRVNAFFFLLNPTERDKAVKEDKSKSKRHEPRGFKSGFFFSVKLQQRMVCLVREVLLKGAEDVGSTKIKR</sequence>
<evidence type="ECO:0000256" key="8">
    <source>
        <dbReference type="ARBA" id="ARBA00022723"/>
    </source>
</evidence>
<organism evidence="17 18">
    <name type="scientific">Arabidopsis arenosa</name>
    <name type="common">Sand rock-cress</name>
    <name type="synonym">Cardaminopsis arenosa</name>
    <dbReference type="NCBI Taxonomy" id="38785"/>
    <lineage>
        <taxon>Eukaryota</taxon>
        <taxon>Viridiplantae</taxon>
        <taxon>Streptophyta</taxon>
        <taxon>Embryophyta</taxon>
        <taxon>Tracheophyta</taxon>
        <taxon>Spermatophyta</taxon>
        <taxon>Magnoliopsida</taxon>
        <taxon>eudicotyledons</taxon>
        <taxon>Gunneridae</taxon>
        <taxon>Pentapetalae</taxon>
        <taxon>rosids</taxon>
        <taxon>malvids</taxon>
        <taxon>Brassicales</taxon>
        <taxon>Brassicaceae</taxon>
        <taxon>Camelineae</taxon>
        <taxon>Arabidopsis</taxon>
    </lineage>
</organism>
<dbReference type="Proteomes" id="UP000682877">
    <property type="component" value="Chromosome 3"/>
</dbReference>
<dbReference type="PROSITE" id="PS50873">
    <property type="entry name" value="PEROXIDASE_4"/>
    <property type="match status" value="1"/>
</dbReference>
<reference evidence="17" key="1">
    <citation type="submission" date="2021-01" db="EMBL/GenBank/DDBJ databases">
        <authorList>
            <person name="Bezrukov I."/>
        </authorList>
    </citation>
    <scope>NUCLEOTIDE SEQUENCE</scope>
</reference>
<comment type="subcellular location">
    <subcellularLocation>
        <location evidence="2">Vacuole</location>
    </subcellularLocation>
</comment>
<evidence type="ECO:0000256" key="15">
    <source>
        <dbReference type="SAM" id="SignalP"/>
    </source>
</evidence>
<dbReference type="PANTHER" id="PTHR35133">
    <property type="entry name" value="PROTEIN EFFECTOR OF TRANSCRIPTION 2-RELATED"/>
    <property type="match status" value="1"/>
</dbReference>
<evidence type="ECO:0000313" key="18">
    <source>
        <dbReference type="Proteomes" id="UP000682877"/>
    </source>
</evidence>
<dbReference type="PANTHER" id="PTHR35133:SF4">
    <property type="entry name" value="PROTEIN EFFECTOR OF TRANSCRIPTION 1"/>
    <property type="match status" value="1"/>
</dbReference>
<feature type="binding site" evidence="13">
    <location>
        <position position="168"/>
    </location>
    <ligand>
        <name>Ca(2+)</name>
        <dbReference type="ChEBI" id="CHEBI:29108"/>
        <label>1</label>
    </ligand>
</feature>
<dbReference type="GO" id="GO:0020037">
    <property type="term" value="F:heme binding"/>
    <property type="evidence" value="ECO:0007669"/>
    <property type="project" value="InterPro"/>
</dbReference>
<dbReference type="GO" id="GO:0006979">
    <property type="term" value="P:response to oxidative stress"/>
    <property type="evidence" value="ECO:0007669"/>
    <property type="project" value="InterPro"/>
</dbReference>
<keyword evidence="5" id="KW-0964">Secreted</keyword>
<dbReference type="SUPFAM" id="SSF48113">
    <property type="entry name" value="Heme-dependent peroxidases"/>
    <property type="match status" value="1"/>
</dbReference>
<evidence type="ECO:0000256" key="3">
    <source>
        <dbReference type="ARBA" id="ARBA00006873"/>
    </source>
</evidence>
<keyword evidence="10" id="KW-0560">Oxidoreductase</keyword>
<dbReference type="InterPro" id="IPR010255">
    <property type="entry name" value="Haem_peroxidase_sf"/>
</dbReference>
<evidence type="ECO:0000256" key="5">
    <source>
        <dbReference type="ARBA" id="ARBA00022525"/>
    </source>
</evidence>
<evidence type="ECO:0000256" key="14">
    <source>
        <dbReference type="PIRSR" id="PIRSR600823-4"/>
    </source>
</evidence>
<comment type="catalytic activity">
    <reaction evidence="1">
        <text>2 a phenolic donor + H2O2 = 2 a phenolic radical donor + 2 H2O</text>
        <dbReference type="Rhea" id="RHEA:56136"/>
        <dbReference type="ChEBI" id="CHEBI:15377"/>
        <dbReference type="ChEBI" id="CHEBI:16240"/>
        <dbReference type="ChEBI" id="CHEBI:139520"/>
        <dbReference type="ChEBI" id="CHEBI:139521"/>
        <dbReference type="EC" id="1.11.1.7"/>
    </reaction>
</comment>
<evidence type="ECO:0000313" key="17">
    <source>
        <dbReference type="EMBL" id="CAE5976016.1"/>
    </source>
</evidence>
<dbReference type="Gene3D" id="1.10.420.10">
    <property type="entry name" value="Peroxidase, domain 2"/>
    <property type="match status" value="1"/>
</dbReference>
<keyword evidence="6" id="KW-0575">Peroxidase</keyword>
<feature type="binding site" evidence="12">
    <location>
        <position position="256"/>
    </location>
    <ligand>
        <name>substrate</name>
    </ligand>
</feature>
<dbReference type="EMBL" id="LR999453">
    <property type="protein sequence ID" value="CAE5976016.1"/>
    <property type="molecule type" value="Genomic_DNA"/>
</dbReference>
<dbReference type="InterPro" id="IPR038909">
    <property type="entry name" value="Effector_transcript"/>
</dbReference>
<feature type="domain" description="Plant heme peroxidase family profile" evidence="16">
    <location>
        <begin position="157"/>
        <end position="315"/>
    </location>
</feature>
<name>A0A8S2A0Q5_ARAAE</name>
<dbReference type="InterPro" id="IPR000823">
    <property type="entry name" value="Peroxidase_pln"/>
</dbReference>
<dbReference type="GO" id="GO:0005773">
    <property type="term" value="C:vacuole"/>
    <property type="evidence" value="ECO:0007669"/>
    <property type="project" value="UniProtKB-SubCell"/>
</dbReference>
<evidence type="ECO:0000256" key="2">
    <source>
        <dbReference type="ARBA" id="ARBA00004116"/>
    </source>
</evidence>
<feature type="site" description="Transition state stabilizer" evidence="14">
    <location>
        <position position="163"/>
    </location>
</feature>
<dbReference type="PROSITE" id="PS00435">
    <property type="entry name" value="PEROXIDASE_1"/>
    <property type="match status" value="1"/>
</dbReference>
<feature type="binding site" evidence="13">
    <location>
        <position position="182"/>
    </location>
    <ligand>
        <name>Ca(2+)</name>
        <dbReference type="ChEBI" id="CHEBI:29108"/>
        <label>1</label>
    </ligand>
</feature>
<evidence type="ECO:0000256" key="1">
    <source>
        <dbReference type="ARBA" id="ARBA00000189"/>
    </source>
</evidence>
<keyword evidence="11 13" id="KW-0408">Iron</keyword>
<evidence type="ECO:0000256" key="11">
    <source>
        <dbReference type="ARBA" id="ARBA00023004"/>
    </source>
</evidence>
<keyword evidence="9 15" id="KW-0732">Signal</keyword>
<dbReference type="GO" id="GO:0140825">
    <property type="term" value="F:lactoperoxidase activity"/>
    <property type="evidence" value="ECO:0007669"/>
    <property type="project" value="UniProtKB-EC"/>
</dbReference>